<protein>
    <recommendedName>
        <fullName evidence="2">PPM-type phosphatase domain-containing protein</fullName>
    </recommendedName>
</protein>
<dbReference type="RefSeq" id="WP_188757671.1">
    <property type="nucleotide sequence ID" value="NZ_BMJB01000001.1"/>
</dbReference>
<accession>A0A916W0B0</accession>
<dbReference type="EMBL" id="BMJB01000001">
    <property type="protein sequence ID" value="GGA55945.1"/>
    <property type="molecule type" value="Genomic_DNA"/>
</dbReference>
<gene>
    <name evidence="3" type="ORF">GCM10011507_04060</name>
</gene>
<evidence type="ECO:0000259" key="2">
    <source>
        <dbReference type="SMART" id="SM00331"/>
    </source>
</evidence>
<dbReference type="SMART" id="SM00331">
    <property type="entry name" value="PP2C_SIG"/>
    <property type="match status" value="1"/>
</dbReference>
<comment type="caution">
    <text evidence="3">The sequence shown here is derived from an EMBL/GenBank/DDBJ whole genome shotgun (WGS) entry which is preliminary data.</text>
</comment>
<dbReference type="GO" id="GO:0016791">
    <property type="term" value="F:phosphatase activity"/>
    <property type="evidence" value="ECO:0007669"/>
    <property type="project" value="TreeGrafter"/>
</dbReference>
<sequence length="259" mass="28456">MGHSRKEVATVQRTPRHTEIGELPGIELHAAYQSARTGGDFFDALVVGERLIFLIMDIAGRRPETDTVAARVQDTFRKGAQEIFGAMDVNLMDSIAQLAHEINHSVIDAKGSVCFAPAFVGCFDLTLDVMAYINAGGQPAVFRDGDGTRLLPNVSVPMGLFTHLVYEPSIQAFVPGARLLIVTKGVVESQRGREQFGVERVVRVVEEAASDSAGELCRSVLDAAAEFQRPSRFRAFRLRGRRERREDMTALAVTRPIET</sequence>
<evidence type="ECO:0000313" key="3">
    <source>
        <dbReference type="EMBL" id="GGA55945.1"/>
    </source>
</evidence>
<name>A0A916W0B0_9BACT</name>
<dbReference type="Proteomes" id="UP000648801">
    <property type="component" value="Unassembled WGS sequence"/>
</dbReference>
<dbReference type="AlphaFoldDB" id="A0A916W0B0"/>
<evidence type="ECO:0000313" key="4">
    <source>
        <dbReference type="Proteomes" id="UP000648801"/>
    </source>
</evidence>
<keyword evidence="4" id="KW-1185">Reference proteome</keyword>
<keyword evidence="1" id="KW-0378">Hydrolase</keyword>
<reference evidence="3" key="2">
    <citation type="submission" date="2020-09" db="EMBL/GenBank/DDBJ databases">
        <authorList>
            <person name="Sun Q."/>
            <person name="Zhou Y."/>
        </authorList>
    </citation>
    <scope>NUCLEOTIDE SEQUENCE</scope>
    <source>
        <strain evidence="3">CGMCC 1.15447</strain>
    </source>
</reference>
<dbReference type="PANTHER" id="PTHR43156:SF2">
    <property type="entry name" value="STAGE II SPORULATION PROTEIN E"/>
    <property type="match status" value="1"/>
</dbReference>
<dbReference type="Gene3D" id="3.60.40.10">
    <property type="entry name" value="PPM-type phosphatase domain"/>
    <property type="match status" value="1"/>
</dbReference>
<evidence type="ECO:0000256" key="1">
    <source>
        <dbReference type="ARBA" id="ARBA00022801"/>
    </source>
</evidence>
<proteinExistence type="predicted"/>
<feature type="domain" description="PPM-type phosphatase" evidence="2">
    <location>
        <begin position="23"/>
        <end position="255"/>
    </location>
</feature>
<reference evidence="3" key="1">
    <citation type="journal article" date="2014" name="Int. J. Syst. Evol. Microbiol.">
        <title>Complete genome sequence of Corynebacterium casei LMG S-19264T (=DSM 44701T), isolated from a smear-ripened cheese.</title>
        <authorList>
            <consortium name="US DOE Joint Genome Institute (JGI-PGF)"/>
            <person name="Walter F."/>
            <person name="Albersmeier A."/>
            <person name="Kalinowski J."/>
            <person name="Ruckert C."/>
        </authorList>
    </citation>
    <scope>NUCLEOTIDE SEQUENCE</scope>
    <source>
        <strain evidence="3">CGMCC 1.15447</strain>
    </source>
</reference>
<dbReference type="InterPro" id="IPR052016">
    <property type="entry name" value="Bact_Sigma-Reg"/>
</dbReference>
<dbReference type="PANTHER" id="PTHR43156">
    <property type="entry name" value="STAGE II SPORULATION PROTEIN E-RELATED"/>
    <property type="match status" value="1"/>
</dbReference>
<dbReference type="Pfam" id="PF07228">
    <property type="entry name" value="SpoIIE"/>
    <property type="match status" value="1"/>
</dbReference>
<organism evidence="3 4">
    <name type="scientific">Edaphobacter acidisoli</name>
    <dbReference type="NCBI Taxonomy" id="2040573"/>
    <lineage>
        <taxon>Bacteria</taxon>
        <taxon>Pseudomonadati</taxon>
        <taxon>Acidobacteriota</taxon>
        <taxon>Terriglobia</taxon>
        <taxon>Terriglobales</taxon>
        <taxon>Acidobacteriaceae</taxon>
        <taxon>Edaphobacter</taxon>
    </lineage>
</organism>
<dbReference type="InterPro" id="IPR036457">
    <property type="entry name" value="PPM-type-like_dom_sf"/>
</dbReference>
<dbReference type="InterPro" id="IPR001932">
    <property type="entry name" value="PPM-type_phosphatase-like_dom"/>
</dbReference>